<evidence type="ECO:0000313" key="1">
    <source>
        <dbReference type="EMBL" id="CAB4016095.1"/>
    </source>
</evidence>
<proteinExistence type="predicted"/>
<sequence>SQRSYITNELKEKPIKQETLHLNTFGEEGFKWQKCDMFSLQLQGEDGELDIELSALAFPVICSPVSTRINIQEFPHLDGLQFADKLDGEDHPIDMLLGADYYYKIVTGEVIKGDTGPTAVGSKLRWLLLGPMSTTTYYTPCHTLLSMDGEKCYSKRKEMTN</sequence>
<protein>
    <submittedName>
        <fullName evidence="1">Uncharacterized protein</fullName>
    </submittedName>
</protein>
<keyword evidence="2" id="KW-1185">Reference proteome</keyword>
<dbReference type="EMBL" id="CACRXK020008968">
    <property type="protein sequence ID" value="CAB4016095.1"/>
    <property type="molecule type" value="Genomic_DNA"/>
</dbReference>
<comment type="caution">
    <text evidence="1">The sequence shown here is derived from an EMBL/GenBank/DDBJ whole genome shotgun (WGS) entry which is preliminary data.</text>
</comment>
<organism evidence="1 2">
    <name type="scientific">Paramuricea clavata</name>
    <name type="common">Red gorgonian</name>
    <name type="synonym">Violescent sea-whip</name>
    <dbReference type="NCBI Taxonomy" id="317549"/>
    <lineage>
        <taxon>Eukaryota</taxon>
        <taxon>Metazoa</taxon>
        <taxon>Cnidaria</taxon>
        <taxon>Anthozoa</taxon>
        <taxon>Octocorallia</taxon>
        <taxon>Malacalcyonacea</taxon>
        <taxon>Plexauridae</taxon>
        <taxon>Paramuricea</taxon>
    </lineage>
</organism>
<evidence type="ECO:0000313" key="2">
    <source>
        <dbReference type="Proteomes" id="UP001152795"/>
    </source>
</evidence>
<dbReference type="OrthoDB" id="8065733at2759"/>
<accession>A0A7D9EUR9</accession>
<dbReference type="AlphaFoldDB" id="A0A7D9EUR9"/>
<dbReference type="Proteomes" id="UP001152795">
    <property type="component" value="Unassembled WGS sequence"/>
</dbReference>
<reference evidence="1" key="1">
    <citation type="submission" date="2020-04" db="EMBL/GenBank/DDBJ databases">
        <authorList>
            <person name="Alioto T."/>
            <person name="Alioto T."/>
            <person name="Gomez Garrido J."/>
        </authorList>
    </citation>
    <scope>NUCLEOTIDE SEQUENCE</scope>
    <source>
        <strain evidence="1">A484AB</strain>
    </source>
</reference>
<gene>
    <name evidence="1" type="ORF">PACLA_8A051780</name>
</gene>
<feature type="non-terminal residue" evidence="1">
    <location>
        <position position="1"/>
    </location>
</feature>
<name>A0A7D9EUR9_PARCT</name>